<keyword evidence="8" id="KW-0997">Cell inner membrane</keyword>
<evidence type="ECO:0000256" key="9">
    <source>
        <dbReference type="SAM" id="Phobius"/>
    </source>
</evidence>
<dbReference type="Proteomes" id="UP000773469">
    <property type="component" value="Unassembled WGS sequence"/>
</dbReference>
<dbReference type="InterPro" id="IPR026034">
    <property type="entry name" value="MreD_proteobac"/>
</dbReference>
<comment type="caution">
    <text evidence="11">The sequence shown here is derived from an EMBL/GenBank/DDBJ whole genome shotgun (WGS) entry which is preliminary data.</text>
</comment>
<dbReference type="AlphaFoldDB" id="A0A1E5IYV5"/>
<comment type="function">
    <text evidence="8">Involved in formation of the rod shape of the cell. May also contribute to regulation of formation of penicillin-binding proteins.</text>
</comment>
<evidence type="ECO:0000313" key="10">
    <source>
        <dbReference type="EMBL" id="GIU36600.1"/>
    </source>
</evidence>
<dbReference type="OrthoDB" id="6647425at2"/>
<evidence type="ECO:0000313" key="11">
    <source>
        <dbReference type="EMBL" id="OEG75023.1"/>
    </source>
</evidence>
<keyword evidence="6 9" id="KW-1133">Transmembrane helix</keyword>
<dbReference type="Proteomes" id="UP000095230">
    <property type="component" value="Unassembled WGS sequence"/>
</dbReference>
<dbReference type="InterPro" id="IPR007227">
    <property type="entry name" value="Cell_shape_determining_MreD"/>
</dbReference>
<dbReference type="PIRSF" id="PIRSF018472">
    <property type="entry name" value="MreD_proteobac"/>
    <property type="match status" value="1"/>
</dbReference>
<keyword evidence="3 8" id="KW-1003">Cell membrane</keyword>
<dbReference type="STRING" id="23.BEL05_12710"/>
<evidence type="ECO:0000256" key="2">
    <source>
        <dbReference type="ARBA" id="ARBA00007776"/>
    </source>
</evidence>
<dbReference type="NCBIfam" id="TIGR03426">
    <property type="entry name" value="shape_MreD"/>
    <property type="match status" value="1"/>
</dbReference>
<dbReference type="EMBL" id="BPEU01000004">
    <property type="protein sequence ID" value="GIU36600.1"/>
    <property type="molecule type" value="Genomic_DNA"/>
</dbReference>
<evidence type="ECO:0000313" key="12">
    <source>
        <dbReference type="Proteomes" id="UP000095230"/>
    </source>
</evidence>
<comment type="subcellular location">
    <subcellularLocation>
        <location evidence="8">Cell inner membrane</location>
    </subcellularLocation>
    <subcellularLocation>
        <location evidence="1">Cell membrane</location>
        <topology evidence="1">Multi-pass membrane protein</topology>
    </subcellularLocation>
</comment>
<dbReference type="PANTHER" id="PTHR37484:SF1">
    <property type="entry name" value="ROD SHAPE-DETERMINING PROTEIN MRED"/>
    <property type="match status" value="1"/>
</dbReference>
<accession>A0A1E5IYV5</accession>
<dbReference type="PANTHER" id="PTHR37484">
    <property type="entry name" value="ROD SHAPE-DETERMINING PROTEIN MRED"/>
    <property type="match status" value="1"/>
</dbReference>
<comment type="similarity">
    <text evidence="2 8">Belongs to the MreD family.</text>
</comment>
<name>A0A1E5IYV5_SHECO</name>
<dbReference type="GO" id="GO:0008360">
    <property type="term" value="P:regulation of cell shape"/>
    <property type="evidence" value="ECO:0007669"/>
    <property type="project" value="UniProtKB-UniRule"/>
</dbReference>
<keyword evidence="13" id="KW-1185">Reference proteome</keyword>
<evidence type="ECO:0000256" key="1">
    <source>
        <dbReference type="ARBA" id="ARBA00004651"/>
    </source>
</evidence>
<keyword evidence="4 9" id="KW-0812">Transmembrane</keyword>
<organism evidence="11 12">
    <name type="scientific">Shewanella colwelliana</name>
    <name type="common">Alteromonas colwelliana</name>
    <dbReference type="NCBI Taxonomy" id="23"/>
    <lineage>
        <taxon>Bacteria</taxon>
        <taxon>Pseudomonadati</taxon>
        <taxon>Pseudomonadota</taxon>
        <taxon>Gammaproteobacteria</taxon>
        <taxon>Alteromonadales</taxon>
        <taxon>Shewanellaceae</taxon>
        <taxon>Shewanella</taxon>
    </lineage>
</organism>
<feature type="transmembrane region" description="Helical" evidence="9">
    <location>
        <begin position="101"/>
        <end position="122"/>
    </location>
</feature>
<keyword evidence="5 8" id="KW-0133">Cell shape</keyword>
<reference evidence="11 12" key="1">
    <citation type="submission" date="2016-07" db="EMBL/GenBank/DDBJ databases">
        <title>Whole-genome of two Shewanella species isolated from a digestive organ of sea cucumber Apostichopus japonicus Selenka 1867.</title>
        <authorList>
            <person name="Hong H.-H."/>
            <person name="Choi H."/>
            <person name="Cheon S."/>
            <person name="Oh J.-S."/>
            <person name="Lee H.-G."/>
            <person name="Park C."/>
        </authorList>
    </citation>
    <scope>NUCLEOTIDE SEQUENCE [LARGE SCALE GENOMIC DNA]</scope>
    <source>
        <strain evidence="11 12">CSB03KR</strain>
    </source>
</reference>
<evidence type="ECO:0000313" key="13">
    <source>
        <dbReference type="Proteomes" id="UP000773469"/>
    </source>
</evidence>
<gene>
    <name evidence="10" type="primary">mreD</name>
    <name evidence="11" type="ORF">BEL05_12710</name>
    <name evidence="10" type="ORF">TUM3794_05930</name>
</gene>
<feature type="transmembrane region" description="Helical" evidence="9">
    <location>
        <begin position="134"/>
        <end position="152"/>
    </location>
</feature>
<dbReference type="EMBL" id="MCBT01000013">
    <property type="protein sequence ID" value="OEG75023.1"/>
    <property type="molecule type" value="Genomic_DNA"/>
</dbReference>
<dbReference type="GO" id="GO:0005886">
    <property type="term" value="C:plasma membrane"/>
    <property type="evidence" value="ECO:0007669"/>
    <property type="project" value="UniProtKB-SubCell"/>
</dbReference>
<evidence type="ECO:0000256" key="5">
    <source>
        <dbReference type="ARBA" id="ARBA00022960"/>
    </source>
</evidence>
<feature type="transmembrane region" description="Helical" evidence="9">
    <location>
        <begin position="57"/>
        <end position="89"/>
    </location>
</feature>
<evidence type="ECO:0000256" key="6">
    <source>
        <dbReference type="ARBA" id="ARBA00022989"/>
    </source>
</evidence>
<evidence type="ECO:0000256" key="3">
    <source>
        <dbReference type="ARBA" id="ARBA00022475"/>
    </source>
</evidence>
<dbReference type="RefSeq" id="WP_028764120.1">
    <property type="nucleotide sequence ID" value="NZ_BPEU01000004.1"/>
</dbReference>
<evidence type="ECO:0000256" key="8">
    <source>
        <dbReference type="PIRNR" id="PIRNR018472"/>
    </source>
</evidence>
<keyword evidence="7 8" id="KW-0472">Membrane</keyword>
<reference evidence="10 13" key="2">
    <citation type="submission" date="2021-05" db="EMBL/GenBank/DDBJ databases">
        <title>Molecular characterization for Shewanella algae harboring chromosomal blaOXA-55-like strains isolated from clinical and environment sample.</title>
        <authorList>
            <person name="Ohama Y."/>
            <person name="Aoki K."/>
            <person name="Harada S."/>
            <person name="Moriya K."/>
            <person name="Ishii Y."/>
            <person name="Tateda K."/>
        </authorList>
    </citation>
    <scope>NUCLEOTIDE SEQUENCE [LARGE SCALE GENOMIC DNA]</scope>
    <source>
        <strain evidence="10 13">MBTL60-118</strain>
    </source>
</reference>
<dbReference type="Pfam" id="PF04093">
    <property type="entry name" value="MreD"/>
    <property type="match status" value="1"/>
</dbReference>
<evidence type="ECO:0000256" key="7">
    <source>
        <dbReference type="ARBA" id="ARBA00023136"/>
    </source>
</evidence>
<protein>
    <recommendedName>
        <fullName evidence="8">Rod shape-determining protein MreD</fullName>
    </recommendedName>
</protein>
<evidence type="ECO:0000256" key="4">
    <source>
        <dbReference type="ARBA" id="ARBA00022692"/>
    </source>
</evidence>
<proteinExistence type="inferred from homology"/>
<sequence>MSMHIPHGRWVVWLSFLVAMLFQIMPLPSLVEGWRPDWLLLVMIYWAMALPHRYNILSAWVLGVLLDILLGAHLGIRALAMSLVIYVVVLHFQRLRNFPMWQQALMIASLVCLYHLVIFWIQFVVDVGSFDVSLFLPAISSLIIWPWVFWMLRRVRRIYKVR</sequence>